<comment type="caution">
    <text evidence="1">The sequence shown here is derived from an EMBL/GenBank/DDBJ whole genome shotgun (WGS) entry which is preliminary data.</text>
</comment>
<name>A0AAE0PGV0_SORBR</name>
<dbReference type="Proteomes" id="UP001281003">
    <property type="component" value="Unassembled WGS sequence"/>
</dbReference>
<dbReference type="EMBL" id="JAUTDP010000004">
    <property type="protein sequence ID" value="KAK3399694.1"/>
    <property type="molecule type" value="Genomic_DNA"/>
</dbReference>
<evidence type="ECO:0000313" key="1">
    <source>
        <dbReference type="EMBL" id="KAK3399694.1"/>
    </source>
</evidence>
<proteinExistence type="predicted"/>
<evidence type="ECO:0000313" key="2">
    <source>
        <dbReference type="Proteomes" id="UP001281003"/>
    </source>
</evidence>
<reference evidence="1" key="2">
    <citation type="submission" date="2023-07" db="EMBL/GenBank/DDBJ databases">
        <authorList>
            <consortium name="Lawrence Berkeley National Laboratory"/>
            <person name="Haridas S."/>
            <person name="Hensen N."/>
            <person name="Bonometti L."/>
            <person name="Westerberg I."/>
            <person name="Brannstrom I.O."/>
            <person name="Guillou S."/>
            <person name="Cros-Aarteil S."/>
            <person name="Calhoun S."/>
            <person name="Kuo A."/>
            <person name="Mondo S."/>
            <person name="Pangilinan J."/>
            <person name="Riley R."/>
            <person name="LaButti K."/>
            <person name="Andreopoulos B."/>
            <person name="Lipzen A."/>
            <person name="Chen C."/>
            <person name="Yanf M."/>
            <person name="Daum C."/>
            <person name="Ng V."/>
            <person name="Clum A."/>
            <person name="Steindorff A."/>
            <person name="Ohm R."/>
            <person name="Martin F."/>
            <person name="Silar P."/>
            <person name="Natvig D."/>
            <person name="Lalanne C."/>
            <person name="Gautier V."/>
            <person name="Ament-velasquez S.L."/>
            <person name="Kruys A."/>
            <person name="Hutchinson M.I."/>
            <person name="Powell A.J."/>
            <person name="Barry K."/>
            <person name="Miller A.N."/>
            <person name="Grigoriev I.V."/>
            <person name="Debuchy R."/>
            <person name="Gladieux P."/>
            <person name="Thoren M.H."/>
            <person name="Johannesson H."/>
        </authorList>
    </citation>
    <scope>NUCLEOTIDE SEQUENCE</scope>
    <source>
        <strain evidence="1">FGSC 1904</strain>
    </source>
</reference>
<sequence length="153" mass="16732">MARSASCYSTTSEQISLSNNLSSLGLFRDQRKHHLPSLPSKCWPSPIRDCNSYQKKDKRGTRTRFTTLGLVAVTVCWPGGPCVHGPPLRDRGVPKAWPVFGQVLGRASPEIAWSWLGPWLLGAFGTAGGKLFPPTVGRNPSRQGKNLCVCGNW</sequence>
<keyword evidence="2" id="KW-1185">Reference proteome</keyword>
<organism evidence="1 2">
    <name type="scientific">Sordaria brevicollis</name>
    <dbReference type="NCBI Taxonomy" id="83679"/>
    <lineage>
        <taxon>Eukaryota</taxon>
        <taxon>Fungi</taxon>
        <taxon>Dikarya</taxon>
        <taxon>Ascomycota</taxon>
        <taxon>Pezizomycotina</taxon>
        <taxon>Sordariomycetes</taxon>
        <taxon>Sordariomycetidae</taxon>
        <taxon>Sordariales</taxon>
        <taxon>Sordariaceae</taxon>
        <taxon>Sordaria</taxon>
    </lineage>
</organism>
<dbReference type="AlphaFoldDB" id="A0AAE0PGV0"/>
<gene>
    <name evidence="1" type="ORF">B0T20DRAFT_406729</name>
</gene>
<reference evidence="1" key="1">
    <citation type="journal article" date="2023" name="Mol. Phylogenet. Evol.">
        <title>Genome-scale phylogeny and comparative genomics of the fungal order Sordariales.</title>
        <authorList>
            <person name="Hensen N."/>
            <person name="Bonometti L."/>
            <person name="Westerberg I."/>
            <person name="Brannstrom I.O."/>
            <person name="Guillou S."/>
            <person name="Cros-Aarteil S."/>
            <person name="Calhoun S."/>
            <person name="Haridas S."/>
            <person name="Kuo A."/>
            <person name="Mondo S."/>
            <person name="Pangilinan J."/>
            <person name="Riley R."/>
            <person name="LaButti K."/>
            <person name="Andreopoulos B."/>
            <person name="Lipzen A."/>
            <person name="Chen C."/>
            <person name="Yan M."/>
            <person name="Daum C."/>
            <person name="Ng V."/>
            <person name="Clum A."/>
            <person name="Steindorff A."/>
            <person name="Ohm R.A."/>
            <person name="Martin F."/>
            <person name="Silar P."/>
            <person name="Natvig D.O."/>
            <person name="Lalanne C."/>
            <person name="Gautier V."/>
            <person name="Ament-Velasquez S.L."/>
            <person name="Kruys A."/>
            <person name="Hutchinson M.I."/>
            <person name="Powell A.J."/>
            <person name="Barry K."/>
            <person name="Miller A.N."/>
            <person name="Grigoriev I.V."/>
            <person name="Debuchy R."/>
            <person name="Gladieux P."/>
            <person name="Hiltunen Thoren M."/>
            <person name="Johannesson H."/>
        </authorList>
    </citation>
    <scope>NUCLEOTIDE SEQUENCE</scope>
    <source>
        <strain evidence="1">FGSC 1904</strain>
    </source>
</reference>
<accession>A0AAE0PGV0</accession>
<protein>
    <submittedName>
        <fullName evidence="1">Uncharacterized protein</fullName>
    </submittedName>
</protein>